<proteinExistence type="predicted"/>
<keyword evidence="1" id="KW-0732">Signal</keyword>
<dbReference type="OrthoDB" id="3829736at2"/>
<feature type="signal peptide" evidence="1">
    <location>
        <begin position="1"/>
        <end position="32"/>
    </location>
</feature>
<sequence>MPNLRSRLITLPLASLALAAGGAALTATTASAHEHPTPVANVGDAVDYATDQVQLHVDDEALGLYPAVENPLGYTTSHVVPVGVNVVSLTLSGHKSVDDGTGHGHDH</sequence>
<name>A0A4R0HHU1_9ACTN</name>
<protein>
    <submittedName>
        <fullName evidence="2">Uncharacterized protein</fullName>
    </submittedName>
</protein>
<comment type="caution">
    <text evidence="2">The sequence shown here is derived from an EMBL/GenBank/DDBJ whole genome shotgun (WGS) entry which is preliminary data.</text>
</comment>
<reference evidence="2 3" key="1">
    <citation type="submission" date="2019-02" db="EMBL/GenBank/DDBJ databases">
        <title>Kribbella capetownensis sp. nov. and Kribbella speibonae sp. nov., isolated from soil.</title>
        <authorList>
            <person name="Curtis S.M."/>
            <person name="Norton I."/>
            <person name="Everest G.J."/>
            <person name="Meyers P.R."/>
        </authorList>
    </citation>
    <scope>NUCLEOTIDE SEQUENCE [LARGE SCALE GENOMIC DNA]</scope>
    <source>
        <strain evidence="2 3">KCTC 29219</strain>
    </source>
</reference>
<organism evidence="2 3">
    <name type="scientific">Kribbella soli</name>
    <dbReference type="NCBI Taxonomy" id="1124743"/>
    <lineage>
        <taxon>Bacteria</taxon>
        <taxon>Bacillati</taxon>
        <taxon>Actinomycetota</taxon>
        <taxon>Actinomycetes</taxon>
        <taxon>Propionibacteriales</taxon>
        <taxon>Kribbellaceae</taxon>
        <taxon>Kribbella</taxon>
    </lineage>
</organism>
<gene>
    <name evidence="2" type="ORF">E0H45_02740</name>
</gene>
<dbReference type="Proteomes" id="UP000292346">
    <property type="component" value="Unassembled WGS sequence"/>
</dbReference>
<dbReference type="RefSeq" id="WP_131334678.1">
    <property type="nucleotide sequence ID" value="NZ_SJJZ01000001.1"/>
</dbReference>
<evidence type="ECO:0000313" key="2">
    <source>
        <dbReference type="EMBL" id="TCC10261.1"/>
    </source>
</evidence>
<evidence type="ECO:0000313" key="3">
    <source>
        <dbReference type="Proteomes" id="UP000292346"/>
    </source>
</evidence>
<accession>A0A4R0HHU1</accession>
<dbReference type="AlphaFoldDB" id="A0A4R0HHU1"/>
<evidence type="ECO:0000256" key="1">
    <source>
        <dbReference type="SAM" id="SignalP"/>
    </source>
</evidence>
<dbReference type="EMBL" id="SJJZ01000001">
    <property type="protein sequence ID" value="TCC10261.1"/>
    <property type="molecule type" value="Genomic_DNA"/>
</dbReference>
<keyword evidence="3" id="KW-1185">Reference proteome</keyword>
<feature type="chain" id="PRO_5021014992" evidence="1">
    <location>
        <begin position="33"/>
        <end position="107"/>
    </location>
</feature>